<dbReference type="Proteomes" id="UP001529085">
    <property type="component" value="Unassembled WGS sequence"/>
</dbReference>
<comment type="caution">
    <text evidence="1">The sequence shown here is derived from an EMBL/GenBank/DDBJ whole genome shotgun (WGS) entry which is preliminary data.</text>
</comment>
<protein>
    <recommendedName>
        <fullName evidence="3">Lipoprotein</fullName>
    </recommendedName>
</protein>
<evidence type="ECO:0000313" key="2">
    <source>
        <dbReference type="Proteomes" id="UP001529085"/>
    </source>
</evidence>
<proteinExistence type="predicted"/>
<dbReference type="EMBL" id="JARSBN010000004">
    <property type="protein sequence ID" value="MDG4716045.1"/>
    <property type="molecule type" value="Genomic_DNA"/>
</dbReference>
<accession>A0ABT6G1Y8</accession>
<evidence type="ECO:0000313" key="1">
    <source>
        <dbReference type="EMBL" id="MDG4716045.1"/>
    </source>
</evidence>
<name>A0ABT6G1Y8_9FLAO</name>
<evidence type="ECO:0008006" key="3">
    <source>
        <dbReference type="Google" id="ProtNLM"/>
    </source>
</evidence>
<keyword evidence="2" id="KW-1185">Reference proteome</keyword>
<sequence length="224" mass="26267">MKKHLYLLFLLVIFFCCEKKQVDSGFIIDENIKEEVNSKISKSELGNPFESLFLVYDNLFLADYFEKDSITFSSRSKQKQMLFRSFYYKKNDTITIDGAFGLFGGFGFSLKVLEDKVILYHLLAGDDFPTYSKTKDGQLEFRIEVPCTETKVILSKIPEVKEDEVIYGVVEFKSDVYYKAKYIDSEGESNDREENQVAMKIYFKSKYFDFDKPIDYKNENIIEE</sequence>
<organism evidence="1 2">
    <name type="scientific">Winogradskyella marincola</name>
    <dbReference type="NCBI Taxonomy" id="3037795"/>
    <lineage>
        <taxon>Bacteria</taxon>
        <taxon>Pseudomonadati</taxon>
        <taxon>Bacteroidota</taxon>
        <taxon>Flavobacteriia</taxon>
        <taxon>Flavobacteriales</taxon>
        <taxon>Flavobacteriaceae</taxon>
        <taxon>Winogradskyella</taxon>
    </lineage>
</organism>
<dbReference type="RefSeq" id="WP_278005492.1">
    <property type="nucleotide sequence ID" value="NZ_JARSBN010000004.1"/>
</dbReference>
<gene>
    <name evidence="1" type="ORF">P7122_09190</name>
</gene>
<reference evidence="1 2" key="1">
    <citation type="submission" date="2023-03" db="EMBL/GenBank/DDBJ databases">
        <title>Strain YYF002 represents a novel species in the genus Winogradskyella isolated from seawater.</title>
        <authorList>
            <person name="Fu Z.-Y."/>
        </authorList>
    </citation>
    <scope>NUCLEOTIDE SEQUENCE [LARGE SCALE GENOMIC DNA]</scope>
    <source>
        <strain evidence="1 2">YYF002</strain>
    </source>
</reference>